<name>A0A6M3XKV1_9ZZZZ</name>
<evidence type="ECO:0000313" key="1">
    <source>
        <dbReference type="EMBL" id="QJH98610.1"/>
    </source>
</evidence>
<reference evidence="1" key="1">
    <citation type="submission" date="2020-03" db="EMBL/GenBank/DDBJ databases">
        <title>The deep terrestrial virosphere.</title>
        <authorList>
            <person name="Holmfeldt K."/>
            <person name="Nilsson E."/>
            <person name="Simone D."/>
            <person name="Lopez-Fernandez M."/>
            <person name="Wu X."/>
            <person name="de Brujin I."/>
            <person name="Lundin D."/>
            <person name="Andersson A."/>
            <person name="Bertilsson S."/>
            <person name="Dopson M."/>
        </authorList>
    </citation>
    <scope>NUCLEOTIDE SEQUENCE</scope>
    <source>
        <strain evidence="1">TM448B01346</strain>
    </source>
</reference>
<accession>A0A6M3XKV1</accession>
<gene>
    <name evidence="1" type="ORF">TM448B01346_0003</name>
</gene>
<dbReference type="EMBL" id="MT144743">
    <property type="protein sequence ID" value="QJH98610.1"/>
    <property type="molecule type" value="Genomic_DNA"/>
</dbReference>
<protein>
    <submittedName>
        <fullName evidence="1">Uncharacterized protein</fullName>
    </submittedName>
</protein>
<sequence>MSQYIRNFMAAINPNSYHKIWRIEVSTMHVGKVFTFWRRRDAYKFFDSIKEKYPIVELINDITKETVLKVDNWDTFYRNYIWPTEICLENEFKKLPQ</sequence>
<dbReference type="AlphaFoldDB" id="A0A6M3XKV1"/>
<proteinExistence type="predicted"/>
<organism evidence="1">
    <name type="scientific">viral metagenome</name>
    <dbReference type="NCBI Taxonomy" id="1070528"/>
    <lineage>
        <taxon>unclassified sequences</taxon>
        <taxon>metagenomes</taxon>
        <taxon>organismal metagenomes</taxon>
    </lineage>
</organism>